<comment type="similarity">
    <text evidence="1">Belongs to the poly(ADP-ribose) glycohydrolase family.</text>
</comment>
<dbReference type="InterPro" id="IPR007724">
    <property type="entry name" value="Poly_GlycHdrlase"/>
</dbReference>
<reference evidence="9" key="1">
    <citation type="submission" date="2025-08" db="UniProtKB">
        <authorList>
            <consortium name="Ensembl"/>
        </authorList>
    </citation>
    <scope>IDENTIFICATION</scope>
</reference>
<dbReference type="Proteomes" id="UP000261560">
    <property type="component" value="Unplaced"/>
</dbReference>
<accession>A0A3B3BX11</accession>
<feature type="active site" evidence="4">
    <location>
        <position position="509"/>
    </location>
</feature>
<dbReference type="PANTHER" id="PTHR12837:SF8">
    <property type="entry name" value="POLY(ADP-RIBOSE) GLYCOHYDROLASE"/>
    <property type="match status" value="1"/>
</dbReference>
<feature type="compositionally biased region" description="Basic and acidic residues" evidence="6">
    <location>
        <begin position="73"/>
        <end position="88"/>
    </location>
</feature>
<feature type="binding site" evidence="5">
    <location>
        <position position="493"/>
    </location>
    <ligand>
        <name>substrate</name>
    </ligand>
</feature>
<evidence type="ECO:0000256" key="5">
    <source>
        <dbReference type="PIRSR" id="PIRSR607724-2"/>
    </source>
</evidence>
<evidence type="ECO:0000259" key="7">
    <source>
        <dbReference type="Pfam" id="PF05028"/>
    </source>
</evidence>
<name>A0A3B3BX11_ORYME</name>
<dbReference type="Pfam" id="PF05028">
    <property type="entry name" value="PARG_cat_C"/>
    <property type="match status" value="1"/>
</dbReference>
<dbReference type="GO" id="GO:0009225">
    <property type="term" value="P:nucleotide-sugar metabolic process"/>
    <property type="evidence" value="ECO:0007669"/>
    <property type="project" value="TreeGrafter"/>
</dbReference>
<evidence type="ECO:0000256" key="4">
    <source>
        <dbReference type="PIRSR" id="PIRSR607724-1"/>
    </source>
</evidence>
<dbReference type="GeneTree" id="ENSGT00390000003652"/>
<feature type="region of interest" description="Disordered" evidence="6">
    <location>
        <begin position="225"/>
        <end position="254"/>
    </location>
</feature>
<feature type="binding site" evidence="5">
    <location>
        <position position="507"/>
    </location>
    <ligand>
        <name>substrate</name>
    </ligand>
</feature>
<dbReference type="GO" id="GO:0005634">
    <property type="term" value="C:nucleus"/>
    <property type="evidence" value="ECO:0007669"/>
    <property type="project" value="TreeGrafter"/>
</dbReference>
<dbReference type="InterPro" id="IPR046372">
    <property type="entry name" value="PARG_cat_C"/>
</dbReference>
<dbReference type="Pfam" id="PF20811">
    <property type="entry name" value="PARG_cat_N"/>
    <property type="match status" value="1"/>
</dbReference>
<organism evidence="9 10">
    <name type="scientific">Oryzias melastigma</name>
    <name type="common">Marine medaka</name>
    <dbReference type="NCBI Taxonomy" id="30732"/>
    <lineage>
        <taxon>Eukaryota</taxon>
        <taxon>Metazoa</taxon>
        <taxon>Chordata</taxon>
        <taxon>Craniata</taxon>
        <taxon>Vertebrata</taxon>
        <taxon>Euteleostomi</taxon>
        <taxon>Actinopterygii</taxon>
        <taxon>Neopterygii</taxon>
        <taxon>Teleostei</taxon>
        <taxon>Neoteleostei</taxon>
        <taxon>Acanthomorphata</taxon>
        <taxon>Ovalentaria</taxon>
        <taxon>Atherinomorphae</taxon>
        <taxon>Beloniformes</taxon>
        <taxon>Adrianichthyidae</taxon>
        <taxon>Oryziinae</taxon>
        <taxon>Oryzias</taxon>
    </lineage>
</organism>
<feature type="domain" description="PARG helical" evidence="8">
    <location>
        <begin position="361"/>
        <end position="452"/>
    </location>
</feature>
<evidence type="ECO:0000313" key="9">
    <source>
        <dbReference type="Ensembl" id="ENSOMEP00000010100.1"/>
    </source>
</evidence>
<evidence type="ECO:0000256" key="1">
    <source>
        <dbReference type="ARBA" id="ARBA00009545"/>
    </source>
</evidence>
<feature type="domain" description="PARG catalytic Macro" evidence="7">
    <location>
        <begin position="460"/>
        <end position="661"/>
    </location>
</feature>
<protein>
    <recommendedName>
        <fullName evidence="2">poly(ADP-ribose) glycohydrolase</fullName>
        <ecNumber evidence="2">3.2.1.143</ecNumber>
    </recommendedName>
</protein>
<evidence type="ECO:0000259" key="8">
    <source>
        <dbReference type="Pfam" id="PF20811"/>
    </source>
</evidence>
<evidence type="ECO:0000313" key="10">
    <source>
        <dbReference type="Proteomes" id="UP000261560"/>
    </source>
</evidence>
<feature type="region of interest" description="Disordered" evidence="6">
    <location>
        <begin position="1"/>
        <end position="23"/>
    </location>
</feature>
<evidence type="ECO:0000256" key="2">
    <source>
        <dbReference type="ARBA" id="ARBA00012255"/>
    </source>
</evidence>
<feature type="active site" evidence="4">
    <location>
        <position position="490"/>
    </location>
</feature>
<dbReference type="GO" id="GO:0005975">
    <property type="term" value="P:carbohydrate metabolic process"/>
    <property type="evidence" value="ECO:0007669"/>
    <property type="project" value="InterPro"/>
</dbReference>
<keyword evidence="10" id="KW-1185">Reference proteome</keyword>
<dbReference type="GO" id="GO:0004649">
    <property type="term" value="F:poly(ADP-ribose) glycohydrolase activity"/>
    <property type="evidence" value="ECO:0007669"/>
    <property type="project" value="UniProtKB-EC"/>
</dbReference>
<keyword evidence="3" id="KW-0378">Hydrolase</keyword>
<dbReference type="GO" id="GO:1990966">
    <property type="term" value="P:ATP generation from poly-ADP-D-ribose"/>
    <property type="evidence" value="ECO:0007669"/>
    <property type="project" value="TreeGrafter"/>
</dbReference>
<dbReference type="EC" id="3.2.1.143" evidence="2"/>
<dbReference type="Ensembl" id="ENSOMET00000016825.1">
    <property type="protein sequence ID" value="ENSOMEP00000010100.1"/>
    <property type="gene ID" value="ENSOMEG00000011457.1"/>
</dbReference>
<sequence length="731" mass="81900">MAALTDFEPSPKRKRVETETQSSAISSQKGILATIFYFFSTKDTKSKFYSCFYLTPLGSALCSHDGTSNETPDQGKRENKTERKGDLRGVKSKKIGTKFQLKPINTLESWLVKPSKSKASAEASQTQDDFEIVDGSSVETPSAQSPEGKNTDISSFNLDEETQVLTPPVFEQDSSVSPFSVDSAGSRLIQALSHNDDGLEKQEKERCSEGSVKHKVKITDFFSGHSSQSLQVKRDKPTKSPEEQDEDRDSPADVRWLGTPISALKRMPECGGEPPPLKDIPGKHTVMIRTDLLHHESVPVPCPAKFQDTWDDVHVKMPCSKENLFPVIDEVVYILSLLKYNASNAKKWDFTALSSYSVSLFLLQPIPLLKRGMNHSITMSQEQAACLLANAFFCTFPRRNSRKAEYSNFPDINFFRLFEGSSPKKIEKLKTLMCYFKSVTEQKPTGLVTFTRKVLDKSPIWKSSQTQLTKLHITCDGTIEDDGSGMLQVDFANKFVGGGVTSSGLVQEEIRFLINPELIVSRLFTEALDDNECLIITGTQQFSKYTGYSQTYQWDGNHRDTTPKDGWQRRCTEIVAIDALQFRNFLEQFHPDKITRELNKAYCGFSRLDTDSKNLAAVATGNWGCGVFGGDTRLKALLQMLAAAEAGRDVAYFTFGDSRLMTDVNKMHSFLTRRNIRVGEVYDLLGQYYSSECKSCPSRRPGVSLYDFIYQQVGFSSPPDDSSQVPPDSMY</sequence>
<reference evidence="9" key="2">
    <citation type="submission" date="2025-09" db="UniProtKB">
        <authorList>
            <consortium name="Ensembl"/>
        </authorList>
    </citation>
    <scope>IDENTIFICATION</scope>
</reference>
<dbReference type="InterPro" id="IPR048362">
    <property type="entry name" value="PARG_helical"/>
</dbReference>
<dbReference type="PANTHER" id="PTHR12837">
    <property type="entry name" value="POLY ADP-RIBOSE GLYCOHYDROLASE"/>
    <property type="match status" value="1"/>
</dbReference>
<dbReference type="GO" id="GO:0006282">
    <property type="term" value="P:regulation of DNA repair"/>
    <property type="evidence" value="ECO:0007669"/>
    <property type="project" value="InterPro"/>
</dbReference>
<dbReference type="GO" id="GO:0005737">
    <property type="term" value="C:cytoplasm"/>
    <property type="evidence" value="ECO:0007669"/>
    <property type="project" value="TreeGrafter"/>
</dbReference>
<feature type="region of interest" description="Disordered" evidence="6">
    <location>
        <begin position="63"/>
        <end position="88"/>
    </location>
</feature>
<dbReference type="AlphaFoldDB" id="A0A3B3BX11"/>
<feature type="binding site" evidence="5">
    <location>
        <position position="548"/>
    </location>
    <ligand>
        <name>substrate</name>
    </ligand>
</feature>
<feature type="active site" evidence="4">
    <location>
        <position position="508"/>
    </location>
</feature>
<proteinExistence type="inferred from homology"/>
<feature type="compositionally biased region" description="Basic and acidic residues" evidence="6">
    <location>
        <begin position="232"/>
        <end position="242"/>
    </location>
</feature>
<evidence type="ECO:0000256" key="6">
    <source>
        <dbReference type="SAM" id="MobiDB-lite"/>
    </source>
</evidence>
<evidence type="ECO:0000256" key="3">
    <source>
        <dbReference type="ARBA" id="ARBA00022801"/>
    </source>
</evidence>